<dbReference type="Gene3D" id="2.110.10.10">
    <property type="entry name" value="Hemopexin-like domain"/>
    <property type="match status" value="1"/>
</dbReference>
<feature type="repeat" description="Hemopexin" evidence="3">
    <location>
        <begin position="190"/>
        <end position="237"/>
    </location>
</feature>
<dbReference type="CDD" id="cd00094">
    <property type="entry name" value="HX"/>
    <property type="match status" value="1"/>
</dbReference>
<feature type="repeat" description="Hemopexin" evidence="3">
    <location>
        <begin position="53"/>
        <end position="98"/>
    </location>
</feature>
<dbReference type="Pfam" id="PF00045">
    <property type="entry name" value="Hemopexin"/>
    <property type="match status" value="4"/>
</dbReference>
<evidence type="ECO:0000256" key="1">
    <source>
        <dbReference type="ARBA" id="ARBA00022737"/>
    </source>
</evidence>
<feature type="repeat" description="Hemopexin" evidence="3">
    <location>
        <begin position="99"/>
        <end position="142"/>
    </location>
</feature>
<evidence type="ECO:0008006" key="7">
    <source>
        <dbReference type="Google" id="ProtNLM"/>
    </source>
</evidence>
<accession>A0A3S0ZAC4</accession>
<dbReference type="Proteomes" id="UP000271974">
    <property type="component" value="Unassembled WGS sequence"/>
</dbReference>
<dbReference type="EMBL" id="RQTK01001427">
    <property type="protein sequence ID" value="RUS70359.1"/>
    <property type="molecule type" value="Genomic_DNA"/>
</dbReference>
<dbReference type="PROSITE" id="PS51642">
    <property type="entry name" value="HEMOPEXIN_2"/>
    <property type="match status" value="4"/>
</dbReference>
<sequence>MAPFYRGYQKDFQLASDDVMGIQQLYGVPKQPRSGRSFGAPGPAISADTLCTDSSMNAIFTSRAKETFMFKGNLYYKIEEWGIGVGYPRVISQDWYPLKGPVDCAFHWANGYTYFFKGSKYYKFFGRRFLLTRSISDGFPGIPNNVDAAFIWGANNATYFLKGDLYWRYTVYGGTQGYPKPLRNWAWNMPSRVDAAVRWTNGRTYFFKDSQYYRYNDWEEVIEDSYPRPTAPWWFGCPSNQMIHDSHQIQDLNGAPEEPIPGISGGQSEFIQVANYGAETSIEMSTDRALSGAGNSNGTIESPLEPPENDSDLVPDSLESVGKDSMLSGFNASVNNSSRNLSIRLCPVNNDLFSLYSVLAALAPSFLLRSGS</sequence>
<evidence type="ECO:0000313" key="5">
    <source>
        <dbReference type="EMBL" id="RUS70359.1"/>
    </source>
</evidence>
<dbReference type="InterPro" id="IPR036375">
    <property type="entry name" value="Hemopexin-like_dom_sf"/>
</dbReference>
<dbReference type="SMART" id="SM00120">
    <property type="entry name" value="HX"/>
    <property type="match status" value="4"/>
</dbReference>
<keyword evidence="6" id="KW-1185">Reference proteome</keyword>
<dbReference type="PANTHER" id="PTHR10201">
    <property type="entry name" value="MATRIX METALLOPROTEINASE"/>
    <property type="match status" value="1"/>
</dbReference>
<evidence type="ECO:0000256" key="3">
    <source>
        <dbReference type="PROSITE-ProRule" id="PRU01011"/>
    </source>
</evidence>
<dbReference type="GO" id="GO:0030198">
    <property type="term" value="P:extracellular matrix organization"/>
    <property type="evidence" value="ECO:0007669"/>
    <property type="project" value="TreeGrafter"/>
</dbReference>
<proteinExistence type="predicted"/>
<dbReference type="STRING" id="188477.A0A3S0ZAC4"/>
<dbReference type="PANTHER" id="PTHR10201:SF323">
    <property type="entry name" value="MATRIX METALLOPROTEINASE-21"/>
    <property type="match status" value="1"/>
</dbReference>
<protein>
    <recommendedName>
        <fullName evidence="7">Hemopexin</fullName>
    </recommendedName>
</protein>
<dbReference type="GO" id="GO:0004222">
    <property type="term" value="F:metalloendopeptidase activity"/>
    <property type="evidence" value="ECO:0007669"/>
    <property type="project" value="TreeGrafter"/>
</dbReference>
<evidence type="ECO:0000256" key="4">
    <source>
        <dbReference type="SAM" id="MobiDB-lite"/>
    </source>
</evidence>
<dbReference type="OrthoDB" id="406838at2759"/>
<evidence type="ECO:0000313" key="6">
    <source>
        <dbReference type="Proteomes" id="UP000271974"/>
    </source>
</evidence>
<keyword evidence="2" id="KW-0482">Metalloprotease</keyword>
<dbReference type="SUPFAM" id="SSF50923">
    <property type="entry name" value="Hemopexin-like domain"/>
    <property type="match status" value="1"/>
</dbReference>
<dbReference type="AlphaFoldDB" id="A0A3S0ZAC4"/>
<dbReference type="InterPro" id="IPR000585">
    <property type="entry name" value="Hemopexin-like_dom"/>
</dbReference>
<organism evidence="5 6">
    <name type="scientific">Elysia chlorotica</name>
    <name type="common">Eastern emerald elysia</name>
    <name type="synonym">Sea slug</name>
    <dbReference type="NCBI Taxonomy" id="188477"/>
    <lineage>
        <taxon>Eukaryota</taxon>
        <taxon>Metazoa</taxon>
        <taxon>Spiralia</taxon>
        <taxon>Lophotrochozoa</taxon>
        <taxon>Mollusca</taxon>
        <taxon>Gastropoda</taxon>
        <taxon>Heterobranchia</taxon>
        <taxon>Euthyneura</taxon>
        <taxon>Panpulmonata</taxon>
        <taxon>Sacoglossa</taxon>
        <taxon>Placobranchoidea</taxon>
        <taxon>Plakobranchidae</taxon>
        <taxon>Elysia</taxon>
    </lineage>
</organism>
<comment type="caution">
    <text evidence="5">The sequence shown here is derived from an EMBL/GenBank/DDBJ whole genome shotgun (WGS) entry which is preliminary data.</text>
</comment>
<keyword evidence="2" id="KW-0378">Hydrolase</keyword>
<gene>
    <name evidence="5" type="ORF">EGW08_021878</name>
</gene>
<reference evidence="5 6" key="1">
    <citation type="submission" date="2019-01" db="EMBL/GenBank/DDBJ databases">
        <title>A draft genome assembly of the solar-powered sea slug Elysia chlorotica.</title>
        <authorList>
            <person name="Cai H."/>
            <person name="Li Q."/>
            <person name="Fang X."/>
            <person name="Li J."/>
            <person name="Curtis N.E."/>
            <person name="Altenburger A."/>
            <person name="Shibata T."/>
            <person name="Feng M."/>
            <person name="Maeda T."/>
            <person name="Schwartz J.A."/>
            <person name="Shigenobu S."/>
            <person name="Lundholm N."/>
            <person name="Nishiyama T."/>
            <person name="Yang H."/>
            <person name="Hasebe M."/>
            <person name="Li S."/>
            <person name="Pierce S.K."/>
            <person name="Wang J."/>
        </authorList>
    </citation>
    <scope>NUCLEOTIDE SEQUENCE [LARGE SCALE GENOMIC DNA]</scope>
    <source>
        <strain evidence="5">EC2010</strain>
        <tissue evidence="5">Whole organism of an adult</tissue>
    </source>
</reference>
<dbReference type="GO" id="GO:0030574">
    <property type="term" value="P:collagen catabolic process"/>
    <property type="evidence" value="ECO:0007669"/>
    <property type="project" value="TreeGrafter"/>
</dbReference>
<feature type="repeat" description="Hemopexin" evidence="3">
    <location>
        <begin position="143"/>
        <end position="189"/>
    </location>
</feature>
<keyword evidence="1" id="KW-0677">Repeat</keyword>
<keyword evidence="2" id="KW-0645">Protease</keyword>
<name>A0A3S0ZAC4_ELYCH</name>
<feature type="region of interest" description="Disordered" evidence="4">
    <location>
        <begin position="287"/>
        <end position="318"/>
    </location>
</feature>
<dbReference type="InterPro" id="IPR018487">
    <property type="entry name" value="Hemopexin-like_repeat"/>
</dbReference>
<evidence type="ECO:0000256" key="2">
    <source>
        <dbReference type="ARBA" id="ARBA00023049"/>
    </source>
</evidence>